<comment type="caution">
    <text evidence="2">The sequence shown here is derived from an EMBL/GenBank/DDBJ whole genome shotgun (WGS) entry which is preliminary data.</text>
</comment>
<proteinExistence type="predicted"/>
<dbReference type="InterPro" id="IPR019271">
    <property type="entry name" value="DUF2284_metal-binding"/>
</dbReference>
<feature type="region of interest" description="Disordered" evidence="1">
    <location>
        <begin position="1"/>
        <end position="37"/>
    </location>
</feature>
<feature type="compositionally biased region" description="Basic residues" evidence="1">
    <location>
        <begin position="28"/>
        <end position="37"/>
    </location>
</feature>
<reference evidence="2" key="1">
    <citation type="journal article" date="2014" name="Front. Microbiol.">
        <title>High frequency of phylogenetically diverse reductive dehalogenase-homologous genes in deep subseafloor sedimentary metagenomes.</title>
        <authorList>
            <person name="Kawai M."/>
            <person name="Futagami T."/>
            <person name="Toyoda A."/>
            <person name="Takaki Y."/>
            <person name="Nishi S."/>
            <person name="Hori S."/>
            <person name="Arai W."/>
            <person name="Tsubouchi T."/>
            <person name="Morono Y."/>
            <person name="Uchiyama I."/>
            <person name="Ito T."/>
            <person name="Fujiyama A."/>
            <person name="Inagaki F."/>
            <person name="Takami H."/>
        </authorList>
    </citation>
    <scope>NUCLEOTIDE SEQUENCE</scope>
    <source>
        <strain evidence="2">Expedition CK06-06</strain>
    </source>
</reference>
<name>X1R0Z2_9ZZZZ</name>
<sequence length="141" mass="15845">MKRISRAEDPDESGLSLSLQQRTEDRPKMKRKTKASAKKAKLSNAQLCELAKRKSSVIDACIISPSQVETAGWVRLKCQFGCGCFGQCLVCPPFTPTPEQMREVLDDYRRAVLIHCEPEAEVKAIVAELERDIFLAGYWKA</sequence>
<accession>X1R0Z2</accession>
<dbReference type="Pfam" id="PF10050">
    <property type="entry name" value="DUF2284"/>
    <property type="match status" value="1"/>
</dbReference>
<evidence type="ECO:0000313" key="2">
    <source>
        <dbReference type="EMBL" id="GAI56775.1"/>
    </source>
</evidence>
<protein>
    <recommendedName>
        <fullName evidence="3">DUF2284 domain-containing protein</fullName>
    </recommendedName>
</protein>
<dbReference type="EMBL" id="BARV01035402">
    <property type="protein sequence ID" value="GAI56775.1"/>
    <property type="molecule type" value="Genomic_DNA"/>
</dbReference>
<gene>
    <name evidence="2" type="ORF">S06H3_55249</name>
</gene>
<feature type="non-terminal residue" evidence="2">
    <location>
        <position position="141"/>
    </location>
</feature>
<dbReference type="AlphaFoldDB" id="X1R0Z2"/>
<evidence type="ECO:0008006" key="3">
    <source>
        <dbReference type="Google" id="ProtNLM"/>
    </source>
</evidence>
<evidence type="ECO:0000256" key="1">
    <source>
        <dbReference type="SAM" id="MobiDB-lite"/>
    </source>
</evidence>
<organism evidence="2">
    <name type="scientific">marine sediment metagenome</name>
    <dbReference type="NCBI Taxonomy" id="412755"/>
    <lineage>
        <taxon>unclassified sequences</taxon>
        <taxon>metagenomes</taxon>
        <taxon>ecological metagenomes</taxon>
    </lineage>
</organism>